<evidence type="ECO:0000256" key="2">
    <source>
        <dbReference type="SAM" id="SignalP"/>
    </source>
</evidence>
<comment type="caution">
    <text evidence="3">The sequence shown here is derived from an EMBL/GenBank/DDBJ whole genome shotgun (WGS) entry which is preliminary data.</text>
</comment>
<keyword evidence="4" id="KW-1185">Reference proteome</keyword>
<protein>
    <recommendedName>
        <fullName evidence="5">Alpha 1,4-glycosyltransferase domain-containing protein</fullName>
    </recommendedName>
</protein>
<dbReference type="Gene3D" id="3.90.550.20">
    <property type="match status" value="1"/>
</dbReference>
<evidence type="ECO:0008006" key="5">
    <source>
        <dbReference type="Google" id="ProtNLM"/>
    </source>
</evidence>
<feature type="chain" id="PRO_5045633893" description="Alpha 1,4-glycosyltransferase domain-containing protein" evidence="2">
    <location>
        <begin position="26"/>
        <end position="365"/>
    </location>
</feature>
<evidence type="ECO:0000256" key="1">
    <source>
        <dbReference type="ARBA" id="ARBA00009003"/>
    </source>
</evidence>
<dbReference type="InterPro" id="IPR007577">
    <property type="entry name" value="GlycoTrfase_DXD_sugar-bd_CS"/>
</dbReference>
<dbReference type="PANTHER" id="PTHR46830">
    <property type="entry name" value="TRANSFERASE, PUTATIVE-RELATED"/>
    <property type="match status" value="1"/>
</dbReference>
<proteinExistence type="inferred from homology"/>
<organism evidence="3 4">
    <name type="scientific">Exophiala sideris</name>
    <dbReference type="NCBI Taxonomy" id="1016849"/>
    <lineage>
        <taxon>Eukaryota</taxon>
        <taxon>Fungi</taxon>
        <taxon>Dikarya</taxon>
        <taxon>Ascomycota</taxon>
        <taxon>Pezizomycotina</taxon>
        <taxon>Eurotiomycetes</taxon>
        <taxon>Chaetothyriomycetidae</taxon>
        <taxon>Chaetothyriales</taxon>
        <taxon>Herpotrichiellaceae</taxon>
        <taxon>Exophiala</taxon>
    </lineage>
</organism>
<dbReference type="Proteomes" id="UP001345691">
    <property type="component" value="Unassembled WGS sequence"/>
</dbReference>
<dbReference type="PANTHER" id="PTHR46830:SF2">
    <property type="entry name" value="ALPHA-1,4-N-ACETYLGLUCOSAMINYLTRANSFERASE"/>
    <property type="match status" value="1"/>
</dbReference>
<sequence>MRAAAVIACLMIIVLLTISFGHGTAESVDLARVKWLGSLSSSFIRPMIPNNVHITYLKKEPTSIIHFGFDSFLSLYSAYYHMKGVRLFLHTDYSPEEIFQAQNSLNRTDKWTTLALNMPNLEIHYVVAPNRTTNNVEISLVQHKSDFVRMDAIKQYGGTYMDTDVYVLRDFTPLRAAGFQNVVGREPIWGHVNNGIWMSQPNTTMVNVFIQASHEFFDGGWNTVSSIMFRRIAERLHRYPFEVLILDERAWFPTNWQGESVDKLFEPFLDSGASPAATTDVGPDDVDPYQWWRLALKPKKDNEMDFSGSYAIHSFVHHHPDVKNFDGLTPEYVLARQSNFARALYAPVRHAFEAGLFSADDFDIE</sequence>
<evidence type="ECO:0000313" key="3">
    <source>
        <dbReference type="EMBL" id="KAK5052308.1"/>
    </source>
</evidence>
<name>A0ABR0IZB7_9EURO</name>
<dbReference type="InterPro" id="IPR029044">
    <property type="entry name" value="Nucleotide-diphossugar_trans"/>
</dbReference>
<dbReference type="SUPFAM" id="SSF53448">
    <property type="entry name" value="Nucleotide-diphospho-sugar transferases"/>
    <property type="match status" value="1"/>
</dbReference>
<evidence type="ECO:0000313" key="4">
    <source>
        <dbReference type="Proteomes" id="UP001345691"/>
    </source>
</evidence>
<feature type="signal peptide" evidence="2">
    <location>
        <begin position="1"/>
        <end position="25"/>
    </location>
</feature>
<dbReference type="Pfam" id="PF04488">
    <property type="entry name" value="Gly_transf_sug"/>
    <property type="match status" value="1"/>
</dbReference>
<comment type="similarity">
    <text evidence="1">Belongs to the glycosyltransferase 32 family.</text>
</comment>
<keyword evidence="2" id="KW-0732">Signal</keyword>
<dbReference type="EMBL" id="JAVRRF010000030">
    <property type="protein sequence ID" value="KAK5052308.1"/>
    <property type="molecule type" value="Genomic_DNA"/>
</dbReference>
<accession>A0ABR0IZB7</accession>
<gene>
    <name evidence="3" type="ORF">LTR69_009844</name>
</gene>
<reference evidence="3 4" key="1">
    <citation type="submission" date="2023-08" db="EMBL/GenBank/DDBJ databases">
        <title>Black Yeasts Isolated from many extreme environments.</title>
        <authorList>
            <person name="Coleine C."/>
            <person name="Stajich J.E."/>
            <person name="Selbmann L."/>
        </authorList>
    </citation>
    <scope>NUCLEOTIDE SEQUENCE [LARGE SCALE GENOMIC DNA]</scope>
    <source>
        <strain evidence="3 4">CCFEE 6328</strain>
    </source>
</reference>